<protein>
    <recommendedName>
        <fullName evidence="2">(5-formylfuran-3-yl)methyl phosphate synthase</fullName>
        <ecNumber evidence="2">4.2.3.153</ecNumber>
    </recommendedName>
    <alternativeName>
        <fullName evidence="5">4-(hydroxymethyl)-2-furancarboxaldehyde-phosphate synthase</fullName>
    </alternativeName>
</protein>
<organism evidence="8 9">
    <name type="scientific">Rosistilla carotiformis</name>
    <dbReference type="NCBI Taxonomy" id="2528017"/>
    <lineage>
        <taxon>Bacteria</taxon>
        <taxon>Pseudomonadati</taxon>
        <taxon>Planctomycetota</taxon>
        <taxon>Planctomycetia</taxon>
        <taxon>Pirellulales</taxon>
        <taxon>Pirellulaceae</taxon>
        <taxon>Rosistilla</taxon>
    </lineage>
</organism>
<evidence type="ECO:0000313" key="9">
    <source>
        <dbReference type="Proteomes" id="UP000315082"/>
    </source>
</evidence>
<name>A0A518JRH1_9BACT</name>
<keyword evidence="9" id="KW-1185">Reference proteome</keyword>
<comment type="catalytic activity">
    <reaction evidence="6">
        <text>2 D-glyceraldehyde 3-phosphate = 4-(hydroxymethyl)-2-furancarboxaldehyde phosphate + phosphate + 2 H2O</text>
        <dbReference type="Rhea" id="RHEA:43536"/>
        <dbReference type="ChEBI" id="CHEBI:15377"/>
        <dbReference type="ChEBI" id="CHEBI:43474"/>
        <dbReference type="ChEBI" id="CHEBI:59776"/>
        <dbReference type="ChEBI" id="CHEBI:83407"/>
        <dbReference type="EC" id="4.2.3.153"/>
    </reaction>
</comment>
<dbReference type="AlphaFoldDB" id="A0A518JRH1"/>
<dbReference type="InterPro" id="IPR007565">
    <property type="entry name" value="4HFCP_synth"/>
</dbReference>
<evidence type="ECO:0000256" key="2">
    <source>
        <dbReference type="ARBA" id="ARBA00012553"/>
    </source>
</evidence>
<dbReference type="EC" id="4.2.3.153" evidence="2"/>
<reference evidence="8 9" key="1">
    <citation type="submission" date="2019-02" db="EMBL/GenBank/DDBJ databases">
        <title>Deep-cultivation of Planctomycetes and their phenomic and genomic characterization uncovers novel biology.</title>
        <authorList>
            <person name="Wiegand S."/>
            <person name="Jogler M."/>
            <person name="Boedeker C."/>
            <person name="Pinto D."/>
            <person name="Vollmers J."/>
            <person name="Rivas-Marin E."/>
            <person name="Kohn T."/>
            <person name="Peeters S.H."/>
            <person name="Heuer A."/>
            <person name="Rast P."/>
            <person name="Oberbeckmann S."/>
            <person name="Bunk B."/>
            <person name="Jeske O."/>
            <person name="Meyerdierks A."/>
            <person name="Storesund J.E."/>
            <person name="Kallscheuer N."/>
            <person name="Luecker S."/>
            <person name="Lage O.M."/>
            <person name="Pohl T."/>
            <person name="Merkel B.J."/>
            <person name="Hornburger P."/>
            <person name="Mueller R.-W."/>
            <person name="Bruemmer F."/>
            <person name="Labrenz M."/>
            <person name="Spormann A.M."/>
            <person name="Op den Camp H."/>
            <person name="Overmann J."/>
            <person name="Amann R."/>
            <person name="Jetten M.S.M."/>
            <person name="Mascher T."/>
            <person name="Medema M.H."/>
            <person name="Devos D.P."/>
            <person name="Kaster A.-K."/>
            <person name="Ovreas L."/>
            <person name="Rohde M."/>
            <person name="Galperin M.Y."/>
            <person name="Jogler C."/>
        </authorList>
    </citation>
    <scope>NUCLEOTIDE SEQUENCE [LARGE SCALE GENOMIC DNA]</scope>
    <source>
        <strain evidence="8 9">Poly24</strain>
    </source>
</reference>
<proteinExistence type="predicted"/>
<evidence type="ECO:0000256" key="3">
    <source>
        <dbReference type="ARBA" id="ARBA00023239"/>
    </source>
</evidence>
<dbReference type="GO" id="GO:0016829">
    <property type="term" value="F:lyase activity"/>
    <property type="evidence" value="ECO:0007669"/>
    <property type="project" value="UniProtKB-KW"/>
</dbReference>
<evidence type="ECO:0000256" key="1">
    <source>
        <dbReference type="ARBA" id="ARBA00003810"/>
    </source>
</evidence>
<dbReference type="EMBL" id="CP036348">
    <property type="protein sequence ID" value="QDV68141.1"/>
    <property type="molecule type" value="Genomic_DNA"/>
</dbReference>
<comment type="function">
    <text evidence="1">Catalyzes the formation of 4-(hydroxymethyl)-2-furancarboxaldehyde phosphate (4-HFC-P) from two molecules of glyceraldehyde-3-P (GA-3-P).</text>
</comment>
<evidence type="ECO:0000256" key="6">
    <source>
        <dbReference type="ARBA" id="ARBA00047628"/>
    </source>
</evidence>
<evidence type="ECO:0000313" key="8">
    <source>
        <dbReference type="EMBL" id="QDV68141.1"/>
    </source>
</evidence>
<evidence type="ECO:0000256" key="5">
    <source>
        <dbReference type="ARBA" id="ARBA00032523"/>
    </source>
</evidence>
<feature type="active site" description="Proton acceptor" evidence="7">
    <location>
        <position position="92"/>
    </location>
</feature>
<keyword evidence="4" id="KW-0704">Schiff base</keyword>
<dbReference type="KEGG" id="rcf:Poly24_18490"/>
<dbReference type="PIRSF" id="PIRSF015957">
    <property type="entry name" value="UCP015957"/>
    <property type="match status" value="1"/>
</dbReference>
<dbReference type="RefSeq" id="WP_231753542.1">
    <property type="nucleotide sequence ID" value="NZ_CP036348.1"/>
</dbReference>
<sequence length="245" mass="26254">MIASDSPDDADTVPLLISVRSIAEARLACRFPLAIIDFKNPSAGALGRCDDGVLEQVSQLKTRGLGFSAACGELKELRWDDFQLPAGFQFAKAGPAGISSVSTMRDAMQQFRSALPDAVTSVAVAYADHVEAQCLPAETIADLAIESRTPWLLIDTASKDGRRLLDWISAARLKDLIGRCRVHGVRTVLAGSLALGDVAPLRALQPDLFGIRGAVCEAGRRTAIDPEKIDFWCRAFPSAAGLFDQ</sequence>
<evidence type="ECO:0000256" key="7">
    <source>
        <dbReference type="PIRSR" id="PIRSR015957-1"/>
    </source>
</evidence>
<evidence type="ECO:0000256" key="4">
    <source>
        <dbReference type="ARBA" id="ARBA00023270"/>
    </source>
</evidence>
<gene>
    <name evidence="8" type="ORF">Poly24_18490</name>
</gene>
<feature type="active site" description="Schiff-base intermediate with substrate" evidence="7">
    <location>
        <position position="39"/>
    </location>
</feature>
<accession>A0A518JRH1</accession>
<dbReference type="Proteomes" id="UP000315082">
    <property type="component" value="Chromosome"/>
</dbReference>
<dbReference type="Pfam" id="PF04476">
    <property type="entry name" value="4HFCP_synth"/>
    <property type="match status" value="1"/>
</dbReference>
<keyword evidence="3" id="KW-0456">Lyase</keyword>